<feature type="transmembrane region" description="Helical" evidence="7">
    <location>
        <begin position="93"/>
        <end position="111"/>
    </location>
</feature>
<organism evidence="8 9">
    <name type="scientific">Nitratidesulfovibrio vulgaris (strain DP4)</name>
    <name type="common">Desulfovibrio vulgaris</name>
    <dbReference type="NCBI Taxonomy" id="391774"/>
    <lineage>
        <taxon>Bacteria</taxon>
        <taxon>Pseudomonadati</taxon>
        <taxon>Thermodesulfobacteriota</taxon>
        <taxon>Desulfovibrionia</taxon>
        <taxon>Desulfovibrionales</taxon>
        <taxon>Desulfovibrionaceae</taxon>
        <taxon>Nitratidesulfovibrio</taxon>
    </lineage>
</organism>
<evidence type="ECO:0000256" key="2">
    <source>
        <dbReference type="ARBA" id="ARBA00009784"/>
    </source>
</evidence>
<dbReference type="Pfam" id="PF01914">
    <property type="entry name" value="MarC"/>
    <property type="match status" value="1"/>
</dbReference>
<feature type="transmembrane region" description="Helical" evidence="7">
    <location>
        <begin position="200"/>
        <end position="219"/>
    </location>
</feature>
<protein>
    <recommendedName>
        <fullName evidence="7">UPF0056 inner membrane protein</fullName>
    </recommendedName>
</protein>
<dbReference type="NCBIfam" id="TIGR00427">
    <property type="entry name" value="NAAT family transporter"/>
    <property type="match status" value="1"/>
</dbReference>
<reference evidence="9" key="1">
    <citation type="journal article" date="2009" name="Environ. Microbiol.">
        <title>Contribution of mobile genetic elements to Desulfovibrio vulgaris genome plasticity.</title>
        <authorList>
            <person name="Walker C.B."/>
            <person name="Stolyar S."/>
            <person name="Chivian D."/>
            <person name="Pinel N."/>
            <person name="Gabster J.A."/>
            <person name="Dehal P.S."/>
            <person name="He Z."/>
            <person name="Yang Z.K."/>
            <person name="Yen H.C."/>
            <person name="Zhou J."/>
            <person name="Wall J.D."/>
            <person name="Hazen T.C."/>
            <person name="Arkin A.P."/>
            <person name="Stahl D.A."/>
        </authorList>
    </citation>
    <scope>NUCLEOTIDE SEQUENCE [LARGE SCALE GENOMIC DNA]</scope>
    <source>
        <strain evidence="9">DP4</strain>
    </source>
</reference>
<dbReference type="EMBL" id="CP000527">
    <property type="protein sequence ID" value="ABM28734.1"/>
    <property type="molecule type" value="Genomic_DNA"/>
</dbReference>
<sequence>MEADTPAALNLSPNAPMFQTFSMQDAFEVALPLFLIMDPVGNAAASLAILREHTPSRQRAIIRRELVFALAIVLLFHFLGDALLGLLDIEQSTLRLSGGIILFIIAMKMVFPPAQENDPEAVTRDPFIVPIAVPLIAGPSLLAAVMVYARQAQAGMMGQASVLGGVLMAWGATALIMAFTPDLARILGPRAMRAMERLMGLILILMAVQMLENGIRIFVQSL</sequence>
<evidence type="ECO:0000313" key="9">
    <source>
        <dbReference type="Proteomes" id="UP000009173"/>
    </source>
</evidence>
<dbReference type="HOGENOM" id="CLU_079909_1_1_7"/>
<evidence type="ECO:0000256" key="7">
    <source>
        <dbReference type="RuleBase" id="RU362048"/>
    </source>
</evidence>
<proteinExistence type="inferred from homology"/>
<accession>A0A0H3AAV6</accession>
<keyword evidence="4 7" id="KW-0812">Transmembrane</keyword>
<keyword evidence="3" id="KW-1003">Cell membrane</keyword>
<dbReference type="PANTHER" id="PTHR33508:SF10">
    <property type="entry name" value="UPF0056 INNER MEMBRANE PROTEIN YHGN"/>
    <property type="match status" value="1"/>
</dbReference>
<comment type="similarity">
    <text evidence="2 7">Belongs to the UPF0056 (MarC) family.</text>
</comment>
<comment type="caution">
    <text evidence="7">Lacks conserved residue(s) required for the propagation of feature annotation.</text>
</comment>
<feature type="transmembrane region" description="Helical" evidence="7">
    <location>
        <begin position="66"/>
        <end position="87"/>
    </location>
</feature>
<keyword evidence="5 7" id="KW-1133">Transmembrane helix</keyword>
<evidence type="ECO:0000256" key="4">
    <source>
        <dbReference type="ARBA" id="ARBA00022692"/>
    </source>
</evidence>
<dbReference type="GO" id="GO:0005886">
    <property type="term" value="C:plasma membrane"/>
    <property type="evidence" value="ECO:0007669"/>
    <property type="project" value="UniProtKB-SubCell"/>
</dbReference>
<evidence type="ECO:0000256" key="3">
    <source>
        <dbReference type="ARBA" id="ARBA00022475"/>
    </source>
</evidence>
<gene>
    <name evidence="8" type="ordered locus">Dvul_1717</name>
</gene>
<evidence type="ECO:0000313" key="8">
    <source>
        <dbReference type="EMBL" id="ABM28734.1"/>
    </source>
</evidence>
<feature type="transmembrane region" description="Helical" evidence="7">
    <location>
        <begin position="160"/>
        <end position="179"/>
    </location>
</feature>
<evidence type="ECO:0000256" key="5">
    <source>
        <dbReference type="ARBA" id="ARBA00022989"/>
    </source>
</evidence>
<dbReference type="Proteomes" id="UP000009173">
    <property type="component" value="Chromosome"/>
</dbReference>
<comment type="subcellular location">
    <subcellularLocation>
        <location evidence="7">Cell inner membrane</location>
        <topology evidence="7">Multi-pass membrane protein</topology>
    </subcellularLocation>
    <subcellularLocation>
        <location evidence="1">Cell membrane</location>
        <topology evidence="1">Multi-pass membrane protein</topology>
    </subcellularLocation>
</comment>
<keyword evidence="6 7" id="KW-0472">Membrane</keyword>
<dbReference type="PANTHER" id="PTHR33508">
    <property type="entry name" value="UPF0056 MEMBRANE PROTEIN YHCE"/>
    <property type="match status" value="1"/>
</dbReference>
<evidence type="ECO:0000256" key="1">
    <source>
        <dbReference type="ARBA" id="ARBA00004651"/>
    </source>
</evidence>
<dbReference type="InterPro" id="IPR002771">
    <property type="entry name" value="Multi_antbiot-R_MarC"/>
</dbReference>
<dbReference type="KEGG" id="dvl:Dvul_1717"/>
<name>A0A0H3AAV6_NITV4</name>
<dbReference type="AlphaFoldDB" id="A0A0H3AAV6"/>
<evidence type="ECO:0000256" key="6">
    <source>
        <dbReference type="ARBA" id="ARBA00023136"/>
    </source>
</evidence>
<feature type="transmembrane region" description="Helical" evidence="7">
    <location>
        <begin position="127"/>
        <end position="148"/>
    </location>
</feature>